<keyword evidence="3" id="KW-0812">Transmembrane</keyword>
<evidence type="ECO:0000256" key="3">
    <source>
        <dbReference type="SAM" id="Phobius"/>
    </source>
</evidence>
<protein>
    <submittedName>
        <fullName evidence="4">Uncharacterized protein</fullName>
    </submittedName>
</protein>
<accession>A0ABQ9J773</accession>
<sequence>MEISFKGKHALVTGASKGIGRAIAIQLAKLGATVTAIGRSEEDLVLKLGFLVDFELLILVLFFTLPPQSFPAFAAIL</sequence>
<keyword evidence="3" id="KW-0472">Membrane</keyword>
<evidence type="ECO:0000313" key="5">
    <source>
        <dbReference type="Proteomes" id="UP001162164"/>
    </source>
</evidence>
<dbReference type="SUPFAM" id="SSF51735">
    <property type="entry name" value="NAD(P)-binding Rossmann-fold domains"/>
    <property type="match status" value="1"/>
</dbReference>
<dbReference type="InterPro" id="IPR051737">
    <property type="entry name" value="L-xylulose/Carbonyl_redctase"/>
</dbReference>
<dbReference type="PANTHER" id="PTHR44252:SF3">
    <property type="entry name" value="D-ERYTHRULOSE REDUCTASE-RELATED"/>
    <property type="match status" value="1"/>
</dbReference>
<feature type="transmembrane region" description="Helical" evidence="3">
    <location>
        <begin position="44"/>
        <end position="65"/>
    </location>
</feature>
<dbReference type="EMBL" id="JAPWTJ010001165">
    <property type="protein sequence ID" value="KAJ8973475.1"/>
    <property type="molecule type" value="Genomic_DNA"/>
</dbReference>
<proteinExistence type="inferred from homology"/>
<evidence type="ECO:0000256" key="2">
    <source>
        <dbReference type="ARBA" id="ARBA00022857"/>
    </source>
</evidence>
<name>A0ABQ9J773_9CUCU</name>
<evidence type="ECO:0000313" key="4">
    <source>
        <dbReference type="EMBL" id="KAJ8973475.1"/>
    </source>
</evidence>
<gene>
    <name evidence="4" type="ORF">NQ317_013469</name>
</gene>
<organism evidence="4 5">
    <name type="scientific">Molorchus minor</name>
    <dbReference type="NCBI Taxonomy" id="1323400"/>
    <lineage>
        <taxon>Eukaryota</taxon>
        <taxon>Metazoa</taxon>
        <taxon>Ecdysozoa</taxon>
        <taxon>Arthropoda</taxon>
        <taxon>Hexapoda</taxon>
        <taxon>Insecta</taxon>
        <taxon>Pterygota</taxon>
        <taxon>Neoptera</taxon>
        <taxon>Endopterygota</taxon>
        <taxon>Coleoptera</taxon>
        <taxon>Polyphaga</taxon>
        <taxon>Cucujiformia</taxon>
        <taxon>Chrysomeloidea</taxon>
        <taxon>Cerambycidae</taxon>
        <taxon>Lamiinae</taxon>
        <taxon>Monochamini</taxon>
        <taxon>Molorchus</taxon>
    </lineage>
</organism>
<dbReference type="Gene3D" id="3.40.50.720">
    <property type="entry name" value="NAD(P)-binding Rossmann-like Domain"/>
    <property type="match status" value="1"/>
</dbReference>
<dbReference type="InterPro" id="IPR002347">
    <property type="entry name" value="SDR_fam"/>
</dbReference>
<keyword evidence="5" id="KW-1185">Reference proteome</keyword>
<comment type="caution">
    <text evidence="4">The sequence shown here is derived from an EMBL/GenBank/DDBJ whole genome shotgun (WGS) entry which is preliminary data.</text>
</comment>
<evidence type="ECO:0000256" key="1">
    <source>
        <dbReference type="ARBA" id="ARBA00006484"/>
    </source>
</evidence>
<keyword evidence="3" id="KW-1133">Transmembrane helix</keyword>
<comment type="similarity">
    <text evidence="1">Belongs to the short-chain dehydrogenases/reductases (SDR) family.</text>
</comment>
<dbReference type="Proteomes" id="UP001162164">
    <property type="component" value="Unassembled WGS sequence"/>
</dbReference>
<dbReference type="PANTHER" id="PTHR44252">
    <property type="entry name" value="D-ERYTHRULOSE REDUCTASE"/>
    <property type="match status" value="1"/>
</dbReference>
<reference evidence="4" key="1">
    <citation type="journal article" date="2023" name="Insect Mol. Biol.">
        <title>Genome sequencing provides insights into the evolution of gene families encoding plant cell wall-degrading enzymes in longhorned beetles.</title>
        <authorList>
            <person name="Shin N.R."/>
            <person name="Okamura Y."/>
            <person name="Kirsch R."/>
            <person name="Pauchet Y."/>
        </authorList>
    </citation>
    <scope>NUCLEOTIDE SEQUENCE</scope>
    <source>
        <strain evidence="4">MMC_N1</strain>
    </source>
</reference>
<dbReference type="InterPro" id="IPR036291">
    <property type="entry name" value="NAD(P)-bd_dom_sf"/>
</dbReference>
<dbReference type="Pfam" id="PF00106">
    <property type="entry name" value="adh_short"/>
    <property type="match status" value="1"/>
</dbReference>
<keyword evidence="2" id="KW-0521">NADP</keyword>